<evidence type="ECO:0000313" key="2">
    <source>
        <dbReference type="EMBL" id="MBB6458706.1"/>
    </source>
</evidence>
<sequence length="439" mass="47592">MSTDVTVTGQKNTLPDGFVVLVNNQIINRFIAWEINHSLDIVPMSFSMTYAFQDGEQNTNILSLFTKAVSTGPKVNHTGSLAVGAKVEIYLDKYKIFTGYIDSTTNGLQHGQHVLEVSGRSLCQKITDGTTIQPNAGQVPGTLTSIKQVAEWLLTAQDGTQVVDVVDLTNSTPRPLASLTNINLTTKSYDFLATLAQYEGKLLYDDRFGRLVIDDPASGAVTTLNLKDPIIKSLFRHRTNLGRFQAYTAVIDPYNAIAGVNSSAVPHVTAMDQTPSEIPDGKIMTFVSEASYPMSDASGWQTFQQNLVNVTAKRNWGRGDVISLSVVGTKNPVTKKPWEINSLIKINYGTDLEPNMSDEYVVSDLAFTLSREEHDTQLILVRKEALGVVPIAITPPVAGVANPSDQSSLVPSPNQQKNGSLNVTDSPPPNAKPVQGASQ</sequence>
<feature type="compositionally biased region" description="Polar residues" evidence="1">
    <location>
        <begin position="403"/>
        <end position="425"/>
    </location>
</feature>
<dbReference type="Gene3D" id="2.30.300.10">
    <property type="entry name" value="Baseplate protein-like domain - beta roll fold"/>
    <property type="match status" value="1"/>
</dbReference>
<feature type="region of interest" description="Disordered" evidence="1">
    <location>
        <begin position="400"/>
        <end position="439"/>
    </location>
</feature>
<dbReference type="Proteomes" id="UP000578000">
    <property type="component" value="Unassembled WGS sequence"/>
</dbReference>
<dbReference type="SUPFAM" id="SSF69279">
    <property type="entry name" value="Phage tail proteins"/>
    <property type="match status" value="2"/>
</dbReference>
<accession>A0A841QJW8</accession>
<dbReference type="RefSeq" id="WP_166117052.1">
    <property type="nucleotide sequence ID" value="NZ_BAABDB010000030.1"/>
</dbReference>
<dbReference type="EMBL" id="JACHIE010000028">
    <property type="protein sequence ID" value="MBB6458706.1"/>
    <property type="molecule type" value="Genomic_DNA"/>
</dbReference>
<dbReference type="Gene3D" id="3.30.1920.10">
    <property type="entry name" value="Baseplate protein-like domains - 2 layer sandwich fold"/>
    <property type="match status" value="1"/>
</dbReference>
<evidence type="ECO:0000256" key="1">
    <source>
        <dbReference type="SAM" id="MobiDB-lite"/>
    </source>
</evidence>
<gene>
    <name evidence="2" type="ORF">HNR55_003319</name>
</gene>
<protein>
    <submittedName>
        <fullName evidence="2">Prophage tail gpP-like protein</fullName>
    </submittedName>
</protein>
<evidence type="ECO:0000313" key="3">
    <source>
        <dbReference type="Proteomes" id="UP000578000"/>
    </source>
</evidence>
<dbReference type="Gene3D" id="3.55.50.10">
    <property type="entry name" value="Baseplate protein-like domains"/>
    <property type="match status" value="1"/>
</dbReference>
<name>A0A841QJW8_9PROT</name>
<comment type="caution">
    <text evidence="2">The sequence shown here is derived from an EMBL/GenBank/DDBJ whole genome shotgun (WGS) entry which is preliminary data.</text>
</comment>
<dbReference type="InterPro" id="IPR023399">
    <property type="entry name" value="Baseplate-like_2-layer_sand"/>
</dbReference>
<reference evidence="2 3" key="1">
    <citation type="submission" date="2020-08" db="EMBL/GenBank/DDBJ databases">
        <title>Genomic Encyclopedia of Type Strains, Phase IV (KMG-IV): sequencing the most valuable type-strain genomes for metagenomic binning, comparative biology and taxonomic classification.</title>
        <authorList>
            <person name="Goeker M."/>
        </authorList>
    </citation>
    <scope>NUCLEOTIDE SEQUENCE [LARGE SCALE GENOMIC DNA]</scope>
    <source>
        <strain evidence="2 3">DSM 4491</strain>
    </source>
</reference>
<keyword evidence="3" id="KW-1185">Reference proteome</keyword>
<proteinExistence type="predicted"/>
<dbReference type="AlphaFoldDB" id="A0A841QJW8"/>
<organism evidence="2 3">
    <name type="scientific">Acetobacter lovaniensis</name>
    <dbReference type="NCBI Taxonomy" id="104100"/>
    <lineage>
        <taxon>Bacteria</taxon>
        <taxon>Pseudomonadati</taxon>
        <taxon>Pseudomonadota</taxon>
        <taxon>Alphaproteobacteria</taxon>
        <taxon>Acetobacterales</taxon>
        <taxon>Acetobacteraceae</taxon>
        <taxon>Acetobacter</taxon>
    </lineage>
</organism>